<dbReference type="EMBL" id="FMVT01000009">
    <property type="protein sequence ID" value="SCY77709.1"/>
    <property type="molecule type" value="Genomic_DNA"/>
</dbReference>
<dbReference type="AlphaFoldDB" id="A0A1G5IQ34"/>
<keyword evidence="2" id="KW-1185">Reference proteome</keyword>
<evidence type="ECO:0000313" key="1">
    <source>
        <dbReference type="EMBL" id="SCY77709.1"/>
    </source>
</evidence>
<gene>
    <name evidence="1" type="ORF">SAMN05660710_02725</name>
</gene>
<dbReference type="STRING" id="336292.SAMN05660710_02725"/>
<proteinExistence type="predicted"/>
<protein>
    <recommendedName>
        <fullName evidence="3">HNH endonuclease</fullName>
    </recommendedName>
</protein>
<accession>A0A1G5IQ34</accession>
<reference evidence="1 2" key="1">
    <citation type="submission" date="2016-10" db="EMBL/GenBank/DDBJ databases">
        <authorList>
            <person name="de Groot N.N."/>
        </authorList>
    </citation>
    <scope>NUCLEOTIDE SEQUENCE [LARGE SCALE GENOMIC DNA]</scope>
    <source>
        <strain evidence="1 2">CGMCC 1.8925</strain>
    </source>
</reference>
<dbReference type="PANTHER" id="PTHR37827:SF1">
    <property type="entry name" value="HNH DOMAIN-CONTAINING PROTEIN"/>
    <property type="match status" value="1"/>
</dbReference>
<name>A0A1G5IQ34_9RHOB</name>
<evidence type="ECO:0008006" key="3">
    <source>
        <dbReference type="Google" id="ProtNLM"/>
    </source>
</evidence>
<dbReference type="OrthoDB" id="7667044at2"/>
<dbReference type="RefSeq" id="WP_090745570.1">
    <property type="nucleotide sequence ID" value="NZ_FMVT01000009.1"/>
</dbReference>
<organism evidence="1 2">
    <name type="scientific">Paracoccus tibetensis</name>
    <dbReference type="NCBI Taxonomy" id="336292"/>
    <lineage>
        <taxon>Bacteria</taxon>
        <taxon>Pseudomonadati</taxon>
        <taxon>Pseudomonadota</taxon>
        <taxon>Alphaproteobacteria</taxon>
        <taxon>Rhodobacterales</taxon>
        <taxon>Paracoccaceae</taxon>
        <taxon>Paracoccus</taxon>
    </lineage>
</organism>
<sequence>MASEAPAGDPVCPLCLRPIPPGVPQSRHHLIPKLKGGKHGETVLVHHICHKTIHKTLREGELAREYNTVEALRAHPELARFWAWVARRPPGFTGRVR</sequence>
<evidence type="ECO:0000313" key="2">
    <source>
        <dbReference type="Proteomes" id="UP000199502"/>
    </source>
</evidence>
<dbReference type="PANTHER" id="PTHR37827">
    <property type="entry name" value="TUDOR DOMAIN-CONTAINING PROTEIN"/>
    <property type="match status" value="1"/>
</dbReference>
<dbReference type="Proteomes" id="UP000199502">
    <property type="component" value="Unassembled WGS sequence"/>
</dbReference>